<organism evidence="4 5">
    <name type="scientific">Streptomyces spirodelae</name>
    <dbReference type="NCBI Taxonomy" id="2812904"/>
    <lineage>
        <taxon>Bacteria</taxon>
        <taxon>Bacillati</taxon>
        <taxon>Actinomycetota</taxon>
        <taxon>Actinomycetes</taxon>
        <taxon>Kitasatosporales</taxon>
        <taxon>Streptomycetaceae</taxon>
        <taxon>Streptomyces</taxon>
    </lineage>
</organism>
<accession>A0ABS3WMT0</accession>
<sequence>MGETHPHVWAADAIRRIQEDGRYGPPEAPASAGPREALTPLRRLSAAEGFEGVEGVDIYLKDESALPTGSLKYRLVRAMFGEALTGGRIGEGTPVFAATGGAVAAAGARFAKLLGLPFTAVVPAKTPARLLERIEAAGGQWQVGERPPAAVQQEARELADRCGGHLLDHFADAERAVAGWGEPTIADEIFHQLRGEPHPVPEWIVTGAGTGATSATIGRHLRYHGRPSRLAVVDPENSAYFPAWASGCDDYATGMPSRIPGIGRPRTEPGFLPSVIDLVIPVPDAASIAAMRRLHSAGIDAGPATGTALWGVCHLVARMREAGKRGSVVLVLGDASEPYRDTYCSAEWVRARGLDPAPYEADLERFARTGTW</sequence>
<dbReference type="Proteomes" id="UP001518976">
    <property type="component" value="Unassembled WGS sequence"/>
</dbReference>
<evidence type="ECO:0000256" key="1">
    <source>
        <dbReference type="ARBA" id="ARBA00001933"/>
    </source>
</evidence>
<comment type="cofactor">
    <cofactor evidence="1">
        <name>pyridoxal 5'-phosphate</name>
        <dbReference type="ChEBI" id="CHEBI:597326"/>
    </cofactor>
</comment>
<dbReference type="Gene3D" id="3.40.50.1100">
    <property type="match status" value="2"/>
</dbReference>
<dbReference type="PANTHER" id="PTHR10314">
    <property type="entry name" value="CYSTATHIONINE BETA-SYNTHASE"/>
    <property type="match status" value="1"/>
</dbReference>
<proteinExistence type="predicted"/>
<dbReference type="Pfam" id="PF00291">
    <property type="entry name" value="PALP"/>
    <property type="match status" value="1"/>
</dbReference>
<gene>
    <name evidence="4" type="ORF">JW592_02865</name>
</gene>
<dbReference type="SUPFAM" id="SSF53686">
    <property type="entry name" value="Tryptophan synthase beta subunit-like PLP-dependent enzymes"/>
    <property type="match status" value="1"/>
</dbReference>
<keyword evidence="2" id="KW-0663">Pyridoxal phosphate</keyword>
<feature type="domain" description="Tryptophan synthase beta chain-like PALP" evidence="3">
    <location>
        <begin position="38"/>
        <end position="332"/>
    </location>
</feature>
<dbReference type="InterPro" id="IPR050214">
    <property type="entry name" value="Cys_Synth/Cystath_Beta-Synth"/>
</dbReference>
<reference evidence="4 5" key="1">
    <citation type="submission" date="2021-02" db="EMBL/GenBank/DDBJ databases">
        <title>Streptomyces spirodelae sp. nov., isolated from duckweed.</title>
        <authorList>
            <person name="Saimee Y."/>
            <person name="Duangmal K."/>
        </authorList>
    </citation>
    <scope>NUCLEOTIDE SEQUENCE [LARGE SCALE GENOMIC DNA]</scope>
    <source>
        <strain evidence="4 5">DW4-2</strain>
    </source>
</reference>
<dbReference type="EMBL" id="JAFFZN010000002">
    <property type="protein sequence ID" value="MBO8184423.1"/>
    <property type="molecule type" value="Genomic_DNA"/>
</dbReference>
<evidence type="ECO:0000256" key="2">
    <source>
        <dbReference type="ARBA" id="ARBA00022898"/>
    </source>
</evidence>
<evidence type="ECO:0000259" key="3">
    <source>
        <dbReference type="Pfam" id="PF00291"/>
    </source>
</evidence>
<protein>
    <submittedName>
        <fullName evidence="4">Pyridoxal-phosphate dependent enzyme</fullName>
    </submittedName>
</protein>
<name>A0ABS3WMT0_9ACTN</name>
<evidence type="ECO:0000313" key="4">
    <source>
        <dbReference type="EMBL" id="MBO8184423.1"/>
    </source>
</evidence>
<comment type="caution">
    <text evidence="4">The sequence shown here is derived from an EMBL/GenBank/DDBJ whole genome shotgun (WGS) entry which is preliminary data.</text>
</comment>
<dbReference type="InterPro" id="IPR036052">
    <property type="entry name" value="TrpB-like_PALP_sf"/>
</dbReference>
<evidence type="ECO:0000313" key="5">
    <source>
        <dbReference type="Proteomes" id="UP001518976"/>
    </source>
</evidence>
<keyword evidence="5" id="KW-1185">Reference proteome</keyword>
<dbReference type="RefSeq" id="WP_209263246.1">
    <property type="nucleotide sequence ID" value="NZ_JAFFZN010000002.1"/>
</dbReference>
<dbReference type="InterPro" id="IPR001926">
    <property type="entry name" value="TrpB-like_PALP"/>
</dbReference>